<dbReference type="GO" id="GO:0005524">
    <property type="term" value="F:ATP binding"/>
    <property type="evidence" value="ECO:0007669"/>
    <property type="project" value="UniProtKB-UniRule"/>
</dbReference>
<dbReference type="GO" id="GO:0016301">
    <property type="term" value="F:kinase activity"/>
    <property type="evidence" value="ECO:0007669"/>
    <property type="project" value="UniProtKB-KW"/>
</dbReference>
<dbReference type="EMBL" id="JACGWJ010000027">
    <property type="protein sequence ID" value="KAL0308337.1"/>
    <property type="molecule type" value="Genomic_DNA"/>
</dbReference>
<dbReference type="PANTHER" id="PTHR48007">
    <property type="entry name" value="LEUCINE-RICH REPEAT RECEPTOR-LIKE PROTEIN KINASE PXC1"/>
    <property type="match status" value="1"/>
</dbReference>
<keyword evidence="1" id="KW-0547">Nucleotide-binding</keyword>
<name>A0AAW2KPA1_SESRA</name>
<dbReference type="AlphaFoldDB" id="A0AAW2KPA1"/>
<dbReference type="InterPro" id="IPR011009">
    <property type="entry name" value="Kinase-like_dom_sf"/>
</dbReference>
<reference evidence="2" key="2">
    <citation type="journal article" date="2024" name="Plant">
        <title>Genomic evolution and insights into agronomic trait innovations of Sesamum species.</title>
        <authorList>
            <person name="Miao H."/>
            <person name="Wang L."/>
            <person name="Qu L."/>
            <person name="Liu H."/>
            <person name="Sun Y."/>
            <person name="Le M."/>
            <person name="Wang Q."/>
            <person name="Wei S."/>
            <person name="Zheng Y."/>
            <person name="Lin W."/>
            <person name="Duan Y."/>
            <person name="Cao H."/>
            <person name="Xiong S."/>
            <person name="Wang X."/>
            <person name="Wei L."/>
            <person name="Li C."/>
            <person name="Ma Q."/>
            <person name="Ju M."/>
            <person name="Zhao R."/>
            <person name="Li G."/>
            <person name="Mu C."/>
            <person name="Tian Q."/>
            <person name="Mei H."/>
            <person name="Zhang T."/>
            <person name="Gao T."/>
            <person name="Zhang H."/>
        </authorList>
    </citation>
    <scope>NUCLEOTIDE SEQUENCE</scope>
    <source>
        <strain evidence="2">G02</strain>
    </source>
</reference>
<evidence type="ECO:0000313" key="2">
    <source>
        <dbReference type="EMBL" id="KAL0308337.1"/>
    </source>
</evidence>
<keyword evidence="2" id="KW-0808">Transferase</keyword>
<dbReference type="SUPFAM" id="SSF56112">
    <property type="entry name" value="Protein kinase-like (PK-like)"/>
    <property type="match status" value="1"/>
</dbReference>
<reference evidence="2" key="1">
    <citation type="submission" date="2020-06" db="EMBL/GenBank/DDBJ databases">
        <authorList>
            <person name="Li T."/>
            <person name="Hu X."/>
            <person name="Zhang T."/>
            <person name="Song X."/>
            <person name="Zhang H."/>
            <person name="Dai N."/>
            <person name="Sheng W."/>
            <person name="Hou X."/>
            <person name="Wei L."/>
        </authorList>
    </citation>
    <scope>NUCLEOTIDE SEQUENCE</scope>
    <source>
        <strain evidence="2">G02</strain>
        <tissue evidence="2">Leaf</tissue>
    </source>
</reference>
<dbReference type="Gene3D" id="3.30.200.20">
    <property type="entry name" value="Phosphorylase Kinase, domain 1"/>
    <property type="match status" value="1"/>
</dbReference>
<keyword evidence="1" id="KW-0067">ATP-binding</keyword>
<dbReference type="InterPro" id="IPR046959">
    <property type="entry name" value="PRK1-6/SRF4-like"/>
</dbReference>
<protein>
    <submittedName>
        <fullName evidence="2">Pollen receptor-like kinase</fullName>
    </submittedName>
</protein>
<accession>A0AAW2KPA1</accession>
<gene>
    <name evidence="2" type="ORF">Sradi_5776000</name>
</gene>
<dbReference type="InterPro" id="IPR017441">
    <property type="entry name" value="Protein_kinase_ATP_BS"/>
</dbReference>
<dbReference type="PROSITE" id="PS00107">
    <property type="entry name" value="PROTEIN_KINASE_ATP"/>
    <property type="match status" value="1"/>
</dbReference>
<organism evidence="2">
    <name type="scientific">Sesamum radiatum</name>
    <name type="common">Black benniseed</name>
    <dbReference type="NCBI Taxonomy" id="300843"/>
    <lineage>
        <taxon>Eukaryota</taxon>
        <taxon>Viridiplantae</taxon>
        <taxon>Streptophyta</taxon>
        <taxon>Embryophyta</taxon>
        <taxon>Tracheophyta</taxon>
        <taxon>Spermatophyta</taxon>
        <taxon>Magnoliopsida</taxon>
        <taxon>eudicotyledons</taxon>
        <taxon>Gunneridae</taxon>
        <taxon>Pentapetalae</taxon>
        <taxon>asterids</taxon>
        <taxon>lamiids</taxon>
        <taxon>Lamiales</taxon>
        <taxon>Pedaliaceae</taxon>
        <taxon>Sesamum</taxon>
    </lineage>
</organism>
<evidence type="ECO:0000256" key="1">
    <source>
        <dbReference type="PROSITE-ProRule" id="PRU10141"/>
    </source>
</evidence>
<sequence length="236" mass="26402">MWGATEIMYYPKQTVPWNNNPCRNTGGCSIGSIGSSSSHPPQTSASPLGTWGSCSSLGLSHRPCIRKGRAESLCGVRQNGTRPSCCYKPSCRSRTTSPEKPSHAKKSEPNVKITFLKEERDKFDMSDLLRASAEVLGSGVFGSTYKAALGDGQMMVVKRFKHMNNVNKEEFHEHMRRLGRLSHPTCFLLWASTTGKERSSWSLTLWRTAAWLFNFMVFLILNSTDLHVPNCPFIHK</sequence>
<feature type="binding site" evidence="1">
    <location>
        <position position="158"/>
    </location>
    <ligand>
        <name>ATP</name>
        <dbReference type="ChEBI" id="CHEBI:30616"/>
    </ligand>
</feature>
<dbReference type="PANTHER" id="PTHR48007:SF64">
    <property type="entry name" value="POLLEN RECEPTOR-LIKE KINASE 1"/>
    <property type="match status" value="1"/>
</dbReference>
<keyword evidence="2" id="KW-0675">Receptor</keyword>
<proteinExistence type="predicted"/>
<keyword evidence="2" id="KW-0418">Kinase</keyword>
<comment type="caution">
    <text evidence="2">The sequence shown here is derived from an EMBL/GenBank/DDBJ whole genome shotgun (WGS) entry which is preliminary data.</text>
</comment>